<keyword evidence="2" id="KW-1185">Reference proteome</keyword>
<evidence type="ECO:0000313" key="2">
    <source>
        <dbReference type="Proteomes" id="UP001054945"/>
    </source>
</evidence>
<protein>
    <submittedName>
        <fullName evidence="1">Uncharacterized protein</fullName>
    </submittedName>
</protein>
<name>A0AAV4V8R3_CAEEX</name>
<dbReference type="AlphaFoldDB" id="A0AAV4V8R3"/>
<evidence type="ECO:0000313" key="1">
    <source>
        <dbReference type="EMBL" id="GIY66522.1"/>
    </source>
</evidence>
<sequence length="96" mass="10660">VYRNGGYSRYWKSGSSPRLEAFSNHATSPRLPQPKTRIPAKKLFNAKMADPSLIWNRSRMGVLTFVSSDGKFEALPYGSVPRLQTSHVADAFASEA</sequence>
<gene>
    <name evidence="1" type="ORF">CEXT_117481</name>
</gene>
<reference evidence="1 2" key="1">
    <citation type="submission" date="2021-06" db="EMBL/GenBank/DDBJ databases">
        <title>Caerostris extrusa draft genome.</title>
        <authorList>
            <person name="Kono N."/>
            <person name="Arakawa K."/>
        </authorList>
    </citation>
    <scope>NUCLEOTIDE SEQUENCE [LARGE SCALE GENOMIC DNA]</scope>
</reference>
<dbReference type="EMBL" id="BPLR01014126">
    <property type="protein sequence ID" value="GIY66522.1"/>
    <property type="molecule type" value="Genomic_DNA"/>
</dbReference>
<accession>A0AAV4V8R3</accession>
<comment type="caution">
    <text evidence="1">The sequence shown here is derived from an EMBL/GenBank/DDBJ whole genome shotgun (WGS) entry which is preliminary data.</text>
</comment>
<proteinExistence type="predicted"/>
<feature type="non-terminal residue" evidence="1">
    <location>
        <position position="1"/>
    </location>
</feature>
<dbReference type="Proteomes" id="UP001054945">
    <property type="component" value="Unassembled WGS sequence"/>
</dbReference>
<organism evidence="1 2">
    <name type="scientific">Caerostris extrusa</name>
    <name type="common">Bark spider</name>
    <name type="synonym">Caerostris bankana</name>
    <dbReference type="NCBI Taxonomy" id="172846"/>
    <lineage>
        <taxon>Eukaryota</taxon>
        <taxon>Metazoa</taxon>
        <taxon>Ecdysozoa</taxon>
        <taxon>Arthropoda</taxon>
        <taxon>Chelicerata</taxon>
        <taxon>Arachnida</taxon>
        <taxon>Araneae</taxon>
        <taxon>Araneomorphae</taxon>
        <taxon>Entelegynae</taxon>
        <taxon>Araneoidea</taxon>
        <taxon>Araneidae</taxon>
        <taxon>Caerostris</taxon>
    </lineage>
</organism>